<reference evidence="10 11" key="1">
    <citation type="journal article" date="2024" name="BMC Biol.">
        <title>Comparative genomics of Ascetosporea gives new insight into the evolutionary basis for animal parasitism in Rhizaria.</title>
        <authorList>
            <person name="Hiltunen Thoren M."/>
            <person name="Onut-Brannstrom I."/>
            <person name="Alfjorden A."/>
            <person name="Peckova H."/>
            <person name="Swords F."/>
            <person name="Hooper C."/>
            <person name="Holzer A.S."/>
            <person name="Bass D."/>
            <person name="Burki F."/>
        </authorList>
    </citation>
    <scope>NUCLEOTIDE SEQUENCE [LARGE SCALE GENOMIC DNA]</scope>
    <source>
        <strain evidence="10">20-A016</strain>
    </source>
</reference>
<keyword evidence="6 8" id="KW-0687">Ribonucleoprotein</keyword>
<keyword evidence="2 8" id="KW-0690">Ribosome biogenesis</keyword>
<comment type="subcellular location">
    <subcellularLocation>
        <location evidence="1 8">Nucleus</location>
        <location evidence="1 8">Nucleolus</location>
    </subcellularLocation>
</comment>
<evidence type="ECO:0000256" key="5">
    <source>
        <dbReference type="ARBA" id="ARBA00023242"/>
    </source>
</evidence>
<evidence type="ECO:0000256" key="4">
    <source>
        <dbReference type="ARBA" id="ARBA00022884"/>
    </source>
</evidence>
<comment type="caution">
    <text evidence="10">The sequence shown here is derived from an EMBL/GenBank/DDBJ whole genome shotgun (WGS) entry which is preliminary data.</text>
</comment>
<dbReference type="Gene3D" id="2.40.10.230">
    <property type="entry name" value="Probable tRNA pseudouridine synthase domain"/>
    <property type="match status" value="1"/>
</dbReference>
<evidence type="ECO:0000313" key="10">
    <source>
        <dbReference type="EMBL" id="MES1919572.1"/>
    </source>
</evidence>
<feature type="compositionally biased region" description="Basic residues" evidence="9">
    <location>
        <begin position="28"/>
        <end position="42"/>
    </location>
</feature>
<evidence type="ECO:0000256" key="2">
    <source>
        <dbReference type="ARBA" id="ARBA00022517"/>
    </source>
</evidence>
<dbReference type="SUPFAM" id="SSF50447">
    <property type="entry name" value="Translation proteins"/>
    <property type="match status" value="1"/>
</dbReference>
<comment type="similarity">
    <text evidence="7 8">Belongs to the GAR1 family.</text>
</comment>
<feature type="region of interest" description="Disordered" evidence="9">
    <location>
        <begin position="1"/>
        <end position="47"/>
    </location>
</feature>
<evidence type="ECO:0000256" key="3">
    <source>
        <dbReference type="ARBA" id="ARBA00022552"/>
    </source>
</evidence>
<dbReference type="InterPro" id="IPR007504">
    <property type="entry name" value="H/ACA_rnp_Gar1/Naf1"/>
</dbReference>
<dbReference type="InterPro" id="IPR009000">
    <property type="entry name" value="Transl_B-barrel_sf"/>
</dbReference>
<keyword evidence="5 8" id="KW-0539">Nucleus</keyword>
<dbReference type="EMBL" id="JBDODL010000329">
    <property type="protein sequence ID" value="MES1919572.1"/>
    <property type="molecule type" value="Genomic_DNA"/>
</dbReference>
<dbReference type="Proteomes" id="UP001439008">
    <property type="component" value="Unassembled WGS sequence"/>
</dbReference>
<gene>
    <name evidence="10" type="primary">GAR1</name>
    <name evidence="10" type="ORF">MHBO_001380</name>
</gene>
<keyword evidence="3 8" id="KW-0698">rRNA processing</keyword>
<protein>
    <recommendedName>
        <fullName evidence="8">H/ACA ribonucleoprotein complex subunit</fullName>
    </recommendedName>
</protein>
<comment type="function">
    <text evidence="8">Required for ribosome biogenesis. Part of a complex which catalyzes pseudouridylation of rRNA. This involves the isomerization of uridine such that the ribose is subsequently attached to C5, instead of the normal N1. Pseudouridine ("psi") residues may serve to stabilize the conformation of rRNAs.</text>
</comment>
<accession>A0ABV2AIW9</accession>
<keyword evidence="11" id="KW-1185">Reference proteome</keyword>
<evidence type="ECO:0000256" key="9">
    <source>
        <dbReference type="SAM" id="MobiDB-lite"/>
    </source>
</evidence>
<dbReference type="PANTHER" id="PTHR23237">
    <property type="entry name" value="NUCLEOLAR PROTEIN FAMILY A MEMBER 1 SNORNP PROTEIN GAR1"/>
    <property type="match status" value="1"/>
</dbReference>
<sequence>MAIYNNNRGYSNRGSGRSARGRGGSNFKRGRGRGSFRGRNNRRNFDENAPKIQLGTVVHDCEGSLVCKLTNEKVPYFNAPVYMDKKSLVGKVDDVFGTTKNCLFSVTLSDGIKSESLMKRENLEIYVPVNKLLPKSIFLSDK</sequence>
<proteinExistence type="inferred from homology"/>
<evidence type="ECO:0000256" key="6">
    <source>
        <dbReference type="ARBA" id="ARBA00023274"/>
    </source>
</evidence>
<comment type="subunit">
    <text evidence="8">Component of the small nucleolar ribonucleoprotein particles containing H/ACA-type snoRNAs (H/ACA snoRNPs).</text>
</comment>
<dbReference type="InterPro" id="IPR038664">
    <property type="entry name" value="Gar1/Naf1_Cbf5-bd_sf"/>
</dbReference>
<dbReference type="Pfam" id="PF04410">
    <property type="entry name" value="Gar1"/>
    <property type="match status" value="1"/>
</dbReference>
<feature type="compositionally biased region" description="Low complexity" evidence="9">
    <location>
        <begin position="1"/>
        <end position="18"/>
    </location>
</feature>
<keyword evidence="4 8" id="KW-0694">RNA-binding</keyword>
<dbReference type="PANTHER" id="PTHR23237:SF6">
    <property type="entry name" value="H_ACA RIBONUCLEOPROTEIN COMPLEX SUBUNIT 1"/>
    <property type="match status" value="1"/>
</dbReference>
<evidence type="ECO:0000256" key="1">
    <source>
        <dbReference type="ARBA" id="ARBA00004604"/>
    </source>
</evidence>
<organism evidence="10 11">
    <name type="scientific">Bonamia ostreae</name>
    <dbReference type="NCBI Taxonomy" id="126728"/>
    <lineage>
        <taxon>Eukaryota</taxon>
        <taxon>Sar</taxon>
        <taxon>Rhizaria</taxon>
        <taxon>Endomyxa</taxon>
        <taxon>Ascetosporea</taxon>
        <taxon>Haplosporida</taxon>
        <taxon>Bonamia</taxon>
    </lineage>
</organism>
<name>A0ABV2AIW9_9EUKA</name>
<evidence type="ECO:0000313" key="11">
    <source>
        <dbReference type="Proteomes" id="UP001439008"/>
    </source>
</evidence>
<evidence type="ECO:0000256" key="8">
    <source>
        <dbReference type="RuleBase" id="RU364004"/>
    </source>
</evidence>
<evidence type="ECO:0000256" key="7">
    <source>
        <dbReference type="ARBA" id="ARBA00038293"/>
    </source>
</evidence>